<comment type="caution">
    <text evidence="1">The sequence shown here is derived from an EMBL/GenBank/DDBJ whole genome shotgun (WGS) entry which is preliminary data.</text>
</comment>
<gene>
    <name evidence="1" type="ORF">F0145_01410</name>
</gene>
<dbReference type="RefSeq" id="WP_150086276.1">
    <property type="nucleotide sequence ID" value="NZ_VWSF01000001.1"/>
</dbReference>
<evidence type="ECO:0000313" key="2">
    <source>
        <dbReference type="Proteomes" id="UP000323426"/>
    </source>
</evidence>
<sequence>MEETNYVDQQLGALVAVFDDFMKPAEFKRRCFRTLELVKETNITKALIDTRGLKVMVQENQRWIDEVWYPEAKRVGLRHMAFLMPEDFFGRMSVETSNRRVLREGIIEVHYFDEEKLAHDWLKSI</sequence>
<keyword evidence="2" id="KW-1185">Reference proteome</keyword>
<accession>A0A5M6DP11</accession>
<dbReference type="AlphaFoldDB" id="A0A5M6DP11"/>
<reference evidence="1 2" key="1">
    <citation type="submission" date="2019-09" db="EMBL/GenBank/DDBJ databases">
        <title>Genome sequence and assembly of Adhaeribacter sp.</title>
        <authorList>
            <person name="Chhetri G."/>
        </authorList>
    </citation>
    <scope>NUCLEOTIDE SEQUENCE [LARGE SCALE GENOMIC DNA]</scope>
    <source>
        <strain evidence="1 2">DK36</strain>
    </source>
</reference>
<evidence type="ECO:0008006" key="3">
    <source>
        <dbReference type="Google" id="ProtNLM"/>
    </source>
</evidence>
<dbReference type="EMBL" id="VWSF01000001">
    <property type="protein sequence ID" value="KAA5549281.1"/>
    <property type="molecule type" value="Genomic_DNA"/>
</dbReference>
<dbReference type="Proteomes" id="UP000323426">
    <property type="component" value="Unassembled WGS sequence"/>
</dbReference>
<proteinExistence type="predicted"/>
<evidence type="ECO:0000313" key="1">
    <source>
        <dbReference type="EMBL" id="KAA5549281.1"/>
    </source>
</evidence>
<organism evidence="1 2">
    <name type="scientific">Adhaeribacter rhizoryzae</name>
    <dbReference type="NCBI Taxonomy" id="2607907"/>
    <lineage>
        <taxon>Bacteria</taxon>
        <taxon>Pseudomonadati</taxon>
        <taxon>Bacteroidota</taxon>
        <taxon>Cytophagia</taxon>
        <taxon>Cytophagales</taxon>
        <taxon>Hymenobacteraceae</taxon>
        <taxon>Adhaeribacter</taxon>
    </lineage>
</organism>
<protein>
    <recommendedName>
        <fullName evidence="3">STAS/SEC14 domain-containing protein</fullName>
    </recommendedName>
</protein>
<name>A0A5M6DP11_9BACT</name>